<evidence type="ECO:0000256" key="3">
    <source>
        <dbReference type="ARBA" id="ARBA00022670"/>
    </source>
</evidence>
<dbReference type="WBParaSite" id="EVEC_0000873901-mRNA-1">
    <property type="protein sequence ID" value="EVEC_0000873901-mRNA-1"/>
    <property type="gene ID" value="EVEC_0000873901"/>
</dbReference>
<name>A0A0N4VDP7_ENTVE</name>
<dbReference type="InterPro" id="IPR029058">
    <property type="entry name" value="AB_hydrolase_fold"/>
</dbReference>
<keyword evidence="5" id="KW-0378">Hydrolase</keyword>
<dbReference type="AlphaFoldDB" id="A0A0N4VDP7"/>
<evidence type="ECO:0000313" key="8">
    <source>
        <dbReference type="EMBL" id="VDD93472.1"/>
    </source>
</evidence>
<dbReference type="Proteomes" id="UP000274131">
    <property type="component" value="Unassembled WGS sequence"/>
</dbReference>
<gene>
    <name evidence="8" type="ORF">EVEC_LOCUS8223</name>
</gene>
<keyword evidence="3" id="KW-0645">Protease</keyword>
<reference evidence="8 9" key="2">
    <citation type="submission" date="2018-10" db="EMBL/GenBank/DDBJ databases">
        <authorList>
            <consortium name="Pathogen Informatics"/>
        </authorList>
    </citation>
    <scope>NUCLEOTIDE SEQUENCE [LARGE SCALE GENOMIC DNA]</scope>
</reference>
<sequence>MFILVLLILSCCSLSTTEKVITSSGTIEYTEHFGYVNVRPKAHMFWWLYKANSSSYTRPLILWLQGGPGASSTGFGNFEEIGPKDLDGNDRNYTWLQLADLVFVDNPVGAGFSYVDEDSAFTTDVDQIAADLMVWAINFFSLHVDYKTRPFYIFCESYGGKMAAQFARVITEPKRFYYLQYSNKFPIDLRAVALGDSWISGIDYVDTWGKYLFAMSFLDEHQAKQVKQQTDQCWNMVMKKQWANATDCWGSTEDLITKLTDNVSWYNIMKAGGEDEWSATAKSKNPARECINTKTIFCLPNVAHVKAFGPLKYIAENDIAVSELTYKKQLAPYQKDQLSTYMDTVVRKRLGVIPDKVHFGAQSEKVFEKQTGDFMKPNYNTVDFLLAKNVNVIIYNGQLDLICDTIGTEQWIKRLQWSGLQTFQTAKKTSFKTPSSFGPDGYYKSYRNLQLWYILRAGHMVAYDAPTATLFMVKNILQQFAQGRK</sequence>
<evidence type="ECO:0000256" key="1">
    <source>
        <dbReference type="ARBA" id="ARBA00009431"/>
    </source>
</evidence>
<dbReference type="SUPFAM" id="SSF53474">
    <property type="entry name" value="alpha/beta-Hydrolases"/>
    <property type="match status" value="1"/>
</dbReference>
<evidence type="ECO:0000256" key="4">
    <source>
        <dbReference type="ARBA" id="ARBA00022729"/>
    </source>
</evidence>
<organism evidence="10">
    <name type="scientific">Enterobius vermicularis</name>
    <name type="common">Human pinworm</name>
    <dbReference type="NCBI Taxonomy" id="51028"/>
    <lineage>
        <taxon>Eukaryota</taxon>
        <taxon>Metazoa</taxon>
        <taxon>Ecdysozoa</taxon>
        <taxon>Nematoda</taxon>
        <taxon>Chromadorea</taxon>
        <taxon>Rhabditida</taxon>
        <taxon>Spirurina</taxon>
        <taxon>Oxyuridomorpha</taxon>
        <taxon>Oxyuroidea</taxon>
        <taxon>Oxyuridae</taxon>
        <taxon>Enterobius</taxon>
    </lineage>
</organism>
<feature type="chain" id="PRO_5043122867" evidence="7">
    <location>
        <begin position="18"/>
        <end position="485"/>
    </location>
</feature>
<protein>
    <submittedName>
        <fullName evidence="10">Retinoid-inducible serine carboxypeptidase</fullName>
    </submittedName>
</protein>
<reference evidence="10" key="1">
    <citation type="submission" date="2017-02" db="UniProtKB">
        <authorList>
            <consortium name="WormBaseParasite"/>
        </authorList>
    </citation>
    <scope>IDENTIFICATION</scope>
</reference>
<keyword evidence="9" id="KW-1185">Reference proteome</keyword>
<accession>A0A0N4VDP7</accession>
<evidence type="ECO:0000256" key="2">
    <source>
        <dbReference type="ARBA" id="ARBA00022645"/>
    </source>
</evidence>
<dbReference type="OrthoDB" id="443318at2759"/>
<proteinExistence type="inferred from homology"/>
<dbReference type="InterPro" id="IPR001563">
    <property type="entry name" value="Peptidase_S10"/>
</dbReference>
<dbReference type="GO" id="GO:0004185">
    <property type="term" value="F:serine-type carboxypeptidase activity"/>
    <property type="evidence" value="ECO:0007669"/>
    <property type="project" value="InterPro"/>
</dbReference>
<dbReference type="Gene3D" id="3.40.50.1820">
    <property type="entry name" value="alpha/beta hydrolase"/>
    <property type="match status" value="1"/>
</dbReference>
<feature type="signal peptide" evidence="7">
    <location>
        <begin position="1"/>
        <end position="17"/>
    </location>
</feature>
<dbReference type="PANTHER" id="PTHR11802">
    <property type="entry name" value="SERINE PROTEASE FAMILY S10 SERINE CARBOXYPEPTIDASE"/>
    <property type="match status" value="1"/>
</dbReference>
<keyword evidence="6" id="KW-0325">Glycoprotein</keyword>
<dbReference type="STRING" id="51028.A0A0N4VDP7"/>
<dbReference type="EMBL" id="UXUI01009322">
    <property type="protein sequence ID" value="VDD93472.1"/>
    <property type="molecule type" value="Genomic_DNA"/>
</dbReference>
<dbReference type="Pfam" id="PF00450">
    <property type="entry name" value="Peptidase_S10"/>
    <property type="match status" value="1"/>
</dbReference>
<evidence type="ECO:0000256" key="5">
    <source>
        <dbReference type="ARBA" id="ARBA00022801"/>
    </source>
</evidence>
<keyword evidence="4 7" id="KW-0732">Signal</keyword>
<evidence type="ECO:0000256" key="6">
    <source>
        <dbReference type="ARBA" id="ARBA00023180"/>
    </source>
</evidence>
<evidence type="ECO:0000313" key="9">
    <source>
        <dbReference type="Proteomes" id="UP000274131"/>
    </source>
</evidence>
<dbReference type="PANTHER" id="PTHR11802:SF3">
    <property type="entry name" value="RETINOID-INDUCIBLE SERINE CARBOXYPEPTIDASE"/>
    <property type="match status" value="1"/>
</dbReference>
<evidence type="ECO:0000313" key="10">
    <source>
        <dbReference type="WBParaSite" id="EVEC_0000873901-mRNA-1"/>
    </source>
</evidence>
<dbReference type="PRINTS" id="PR00724">
    <property type="entry name" value="CRBOXYPTASEC"/>
</dbReference>
<comment type="similarity">
    <text evidence="1">Belongs to the peptidase S10 family.</text>
</comment>
<keyword evidence="2" id="KW-0121">Carboxypeptidase</keyword>
<evidence type="ECO:0000256" key="7">
    <source>
        <dbReference type="SAM" id="SignalP"/>
    </source>
</evidence>
<dbReference type="GO" id="GO:0006508">
    <property type="term" value="P:proteolysis"/>
    <property type="evidence" value="ECO:0007669"/>
    <property type="project" value="UniProtKB-KW"/>
</dbReference>